<sequence>MHHNKQKHYNNEEFDQCTNNAKDSLLMSVKDAQAKPTQLQMKKQALLTPPTLVPPSSAQLLSSSTTTLTGTNLELNNRRKDLKTRISVILHAKLFHLIIVILCALDGLLVICMLLLDIESLKLKPSPFRSRLILTSFIFECTSFAIVTLFLIEIPIKLWTFGARFYCHQWIEMLDAFVCVVSFAVDTYNIHRHVTHSKDTDEHYQSHGVSGTNDHLVNKSVQATIADAAGLLVLFRLWRVIRIVNAIVVSVTASHERTVKCLKAAQTVSLKRIEQLEQLLQENNIPIPPLSPKSQSLLAKKT</sequence>
<accession>A0AA85KJG9</accession>
<dbReference type="Pfam" id="PF00520">
    <property type="entry name" value="Ion_trans"/>
    <property type="match status" value="1"/>
</dbReference>
<evidence type="ECO:0000256" key="1">
    <source>
        <dbReference type="ARBA" id="ARBA00004651"/>
    </source>
</evidence>
<evidence type="ECO:0000256" key="3">
    <source>
        <dbReference type="ARBA" id="ARBA00022448"/>
    </source>
</evidence>
<comment type="subcellular location">
    <subcellularLocation>
        <location evidence="1">Cell membrane</location>
        <topology evidence="1">Multi-pass membrane protein</topology>
    </subcellularLocation>
</comment>
<reference evidence="15" key="1">
    <citation type="submission" date="2022-06" db="EMBL/GenBank/DDBJ databases">
        <authorList>
            <person name="Berger JAMES D."/>
            <person name="Berger JAMES D."/>
        </authorList>
    </citation>
    <scope>NUCLEOTIDE SEQUENCE [LARGE SCALE GENOMIC DNA]</scope>
</reference>
<keyword evidence="15" id="KW-1185">Reference proteome</keyword>
<keyword evidence="3" id="KW-0813">Transport</keyword>
<keyword evidence="11" id="KW-0407">Ion channel</keyword>
<evidence type="ECO:0000259" key="14">
    <source>
        <dbReference type="Pfam" id="PF00520"/>
    </source>
</evidence>
<evidence type="ECO:0000256" key="6">
    <source>
        <dbReference type="ARBA" id="ARBA00022882"/>
    </source>
</evidence>
<reference evidence="16 17" key="2">
    <citation type="submission" date="2023-11" db="UniProtKB">
        <authorList>
            <consortium name="WormBaseParasite"/>
        </authorList>
    </citation>
    <scope>IDENTIFICATION</scope>
</reference>
<dbReference type="PANTHER" id="PTHR46480:SF1">
    <property type="entry name" value="VOLTAGE-GATED HYDROGEN CHANNEL 1"/>
    <property type="match status" value="1"/>
</dbReference>
<keyword evidence="6" id="KW-0851">Voltage-gated channel</keyword>
<dbReference type="InterPro" id="IPR031846">
    <property type="entry name" value="Hvcn1"/>
</dbReference>
<evidence type="ECO:0000256" key="12">
    <source>
        <dbReference type="ARBA" id="ARBA00031989"/>
    </source>
</evidence>
<dbReference type="PANTHER" id="PTHR46480">
    <property type="entry name" value="F20B24.22"/>
    <property type="match status" value="1"/>
</dbReference>
<keyword evidence="7 13" id="KW-1133">Transmembrane helix</keyword>
<keyword evidence="5 13" id="KW-0812">Transmembrane</keyword>
<protein>
    <recommendedName>
        <fullName evidence="2">Voltage-gated hydrogen channel 1</fullName>
    </recommendedName>
    <alternativeName>
        <fullName evidence="12">Hydrogen voltage-gated channel 1</fullName>
    </alternativeName>
</protein>
<evidence type="ECO:0000256" key="7">
    <source>
        <dbReference type="ARBA" id="ARBA00022989"/>
    </source>
</evidence>
<evidence type="ECO:0000256" key="10">
    <source>
        <dbReference type="ARBA" id="ARBA00023136"/>
    </source>
</evidence>
<dbReference type="SUPFAM" id="SSF81324">
    <property type="entry name" value="Voltage-gated potassium channels"/>
    <property type="match status" value="1"/>
</dbReference>
<evidence type="ECO:0000313" key="15">
    <source>
        <dbReference type="Proteomes" id="UP000050795"/>
    </source>
</evidence>
<proteinExistence type="predicted"/>
<evidence type="ECO:0000256" key="11">
    <source>
        <dbReference type="ARBA" id="ARBA00023303"/>
    </source>
</evidence>
<dbReference type="InterPro" id="IPR027359">
    <property type="entry name" value="Volt_channel_dom_sf"/>
</dbReference>
<feature type="transmembrane region" description="Helical" evidence="13">
    <location>
        <begin position="128"/>
        <end position="152"/>
    </location>
</feature>
<dbReference type="WBParaSite" id="TREG1_92550.1">
    <property type="protein sequence ID" value="TREG1_92550.1"/>
    <property type="gene ID" value="TREG1_92550"/>
</dbReference>
<evidence type="ECO:0000256" key="2">
    <source>
        <dbReference type="ARBA" id="ARBA00015897"/>
    </source>
</evidence>
<dbReference type="InterPro" id="IPR005821">
    <property type="entry name" value="Ion_trans_dom"/>
</dbReference>
<dbReference type="AlphaFoldDB" id="A0AA85KJG9"/>
<evidence type="ECO:0000256" key="13">
    <source>
        <dbReference type="SAM" id="Phobius"/>
    </source>
</evidence>
<evidence type="ECO:0000256" key="9">
    <source>
        <dbReference type="ARBA" id="ARBA00023065"/>
    </source>
</evidence>
<dbReference type="GO" id="GO:0030171">
    <property type="term" value="F:voltage-gated proton channel activity"/>
    <property type="evidence" value="ECO:0007669"/>
    <property type="project" value="InterPro"/>
</dbReference>
<keyword evidence="8" id="KW-0175">Coiled coil</keyword>
<dbReference type="Gene3D" id="1.20.120.350">
    <property type="entry name" value="Voltage-gated potassium channels. Chain C"/>
    <property type="match status" value="1"/>
</dbReference>
<keyword evidence="9" id="KW-0406">Ion transport</keyword>
<feature type="domain" description="Ion transport" evidence="14">
    <location>
        <begin position="93"/>
        <end position="249"/>
    </location>
</feature>
<keyword evidence="4" id="KW-1003">Cell membrane</keyword>
<dbReference type="WBParaSite" id="TREG1_92550.4">
    <property type="protein sequence ID" value="TREG1_92550.4"/>
    <property type="gene ID" value="TREG1_92550"/>
</dbReference>
<dbReference type="Proteomes" id="UP000050795">
    <property type="component" value="Unassembled WGS sequence"/>
</dbReference>
<dbReference type="WBParaSite" id="TREG1_92550.3">
    <property type="protein sequence ID" value="TREG1_92550.3"/>
    <property type="gene ID" value="TREG1_92550"/>
</dbReference>
<organism evidence="15 16">
    <name type="scientific">Trichobilharzia regenti</name>
    <name type="common">Nasal bird schistosome</name>
    <dbReference type="NCBI Taxonomy" id="157069"/>
    <lineage>
        <taxon>Eukaryota</taxon>
        <taxon>Metazoa</taxon>
        <taxon>Spiralia</taxon>
        <taxon>Lophotrochozoa</taxon>
        <taxon>Platyhelminthes</taxon>
        <taxon>Trematoda</taxon>
        <taxon>Digenea</taxon>
        <taxon>Strigeidida</taxon>
        <taxon>Schistosomatoidea</taxon>
        <taxon>Schistosomatidae</taxon>
        <taxon>Trichobilharzia</taxon>
    </lineage>
</organism>
<evidence type="ECO:0000256" key="8">
    <source>
        <dbReference type="ARBA" id="ARBA00023054"/>
    </source>
</evidence>
<name>A0AA85KJG9_TRIRE</name>
<feature type="transmembrane region" description="Helical" evidence="13">
    <location>
        <begin position="94"/>
        <end position="116"/>
    </location>
</feature>
<evidence type="ECO:0000313" key="17">
    <source>
        <dbReference type="WBParaSite" id="TREG1_92550.2"/>
    </source>
</evidence>
<dbReference type="GO" id="GO:0034702">
    <property type="term" value="C:monoatomic ion channel complex"/>
    <property type="evidence" value="ECO:0007669"/>
    <property type="project" value="UniProtKB-KW"/>
</dbReference>
<dbReference type="GO" id="GO:0005886">
    <property type="term" value="C:plasma membrane"/>
    <property type="evidence" value="ECO:0007669"/>
    <property type="project" value="UniProtKB-SubCell"/>
</dbReference>
<evidence type="ECO:0000256" key="4">
    <source>
        <dbReference type="ARBA" id="ARBA00022475"/>
    </source>
</evidence>
<keyword evidence="10 13" id="KW-0472">Membrane</keyword>
<evidence type="ECO:0000313" key="16">
    <source>
        <dbReference type="WBParaSite" id="TREG1_92550.1"/>
    </source>
</evidence>
<dbReference type="WBParaSite" id="TREG1_92550.2">
    <property type="protein sequence ID" value="TREG1_92550.2"/>
    <property type="gene ID" value="TREG1_92550"/>
</dbReference>
<evidence type="ECO:0000256" key="5">
    <source>
        <dbReference type="ARBA" id="ARBA00022692"/>
    </source>
</evidence>